<sequence>MELTPSEQLIVGMKFDSYIKTCCKRELRNIEKYNKRIQQREVSVRDFIGLNPDQKESEISCTDFVVKGYRIAITDPKLLKALESLNDMERELILLLFFVGYKPNDLTEEFNVGERTIYNRQNKVLIKLKRLMEEEE</sequence>
<dbReference type="AlphaFoldDB" id="A0A3P7P6Z8"/>
<proteinExistence type="predicted"/>
<dbReference type="InterPro" id="IPR036388">
    <property type="entry name" value="WH-like_DNA-bd_sf"/>
</dbReference>
<gene>
    <name evidence="1" type="ORF">PATL70BA_3370</name>
</gene>
<reference evidence="1 2" key="1">
    <citation type="submission" date="2018-09" db="EMBL/GenBank/DDBJ databases">
        <authorList>
            <person name="Postec A."/>
        </authorList>
    </citation>
    <scope>NUCLEOTIDE SEQUENCE [LARGE SCALE GENOMIC DNA]</scope>
    <source>
        <strain evidence="1">70B-A</strain>
    </source>
</reference>
<organism evidence="1 2">
    <name type="scientific">Petrocella atlantisensis</name>
    <dbReference type="NCBI Taxonomy" id="2173034"/>
    <lineage>
        <taxon>Bacteria</taxon>
        <taxon>Bacillati</taxon>
        <taxon>Bacillota</taxon>
        <taxon>Clostridia</taxon>
        <taxon>Lachnospirales</taxon>
        <taxon>Vallitaleaceae</taxon>
        <taxon>Petrocella</taxon>
    </lineage>
</organism>
<dbReference type="SUPFAM" id="SSF88659">
    <property type="entry name" value="Sigma3 and sigma4 domains of RNA polymerase sigma factors"/>
    <property type="match status" value="1"/>
</dbReference>
<dbReference type="EMBL" id="LR130778">
    <property type="protein sequence ID" value="VDN49300.1"/>
    <property type="molecule type" value="Genomic_DNA"/>
</dbReference>
<name>A0A3P7P6Z8_9FIRM</name>
<evidence type="ECO:0000313" key="1">
    <source>
        <dbReference type="EMBL" id="VDN49300.1"/>
    </source>
</evidence>
<keyword evidence="2" id="KW-1185">Reference proteome</keyword>
<protein>
    <submittedName>
        <fullName evidence="1">Putative RNA polymerase sigma factor, sigma-70 family</fullName>
    </submittedName>
</protein>
<dbReference type="Gene3D" id="1.10.10.10">
    <property type="entry name" value="Winged helix-like DNA-binding domain superfamily/Winged helix DNA-binding domain"/>
    <property type="match status" value="1"/>
</dbReference>
<accession>A0A3P7P6Z8</accession>
<evidence type="ECO:0000313" key="2">
    <source>
        <dbReference type="Proteomes" id="UP000279029"/>
    </source>
</evidence>
<dbReference type="KEGG" id="cbar:PATL70BA_3370"/>
<dbReference type="InterPro" id="IPR013324">
    <property type="entry name" value="RNA_pol_sigma_r3/r4-like"/>
</dbReference>
<dbReference type="Proteomes" id="UP000279029">
    <property type="component" value="Chromosome"/>
</dbReference>